<dbReference type="SUPFAM" id="SSF53335">
    <property type="entry name" value="S-adenosyl-L-methionine-dependent methyltransferases"/>
    <property type="match status" value="1"/>
</dbReference>
<dbReference type="InterPro" id="IPR050750">
    <property type="entry name" value="C5-MTase"/>
</dbReference>
<proteinExistence type="inferred from homology"/>
<dbReference type="InterPro" id="IPR001525">
    <property type="entry name" value="C5_MeTfrase"/>
</dbReference>
<dbReference type="InterPro" id="IPR029063">
    <property type="entry name" value="SAM-dependent_MTases_sf"/>
</dbReference>
<dbReference type="PANTHER" id="PTHR46098">
    <property type="entry name" value="TRNA (CYTOSINE(38)-C(5))-METHYLTRANSFERASE"/>
    <property type="match status" value="1"/>
</dbReference>
<dbReference type="NCBIfam" id="TIGR00675">
    <property type="entry name" value="dcm"/>
    <property type="match status" value="1"/>
</dbReference>
<evidence type="ECO:0000256" key="6">
    <source>
        <dbReference type="ARBA" id="ARBA00047422"/>
    </source>
</evidence>
<name>A0AAQ1JXU7_9BURK</name>
<protein>
    <recommendedName>
        <fullName evidence="1">DNA (cytosine-5-)-methyltransferase</fullName>
        <ecNumber evidence="1">2.1.1.37</ecNumber>
    </recommendedName>
</protein>
<dbReference type="GO" id="GO:0003886">
    <property type="term" value="F:DNA (cytosine-5-)-methyltransferase activity"/>
    <property type="evidence" value="ECO:0007669"/>
    <property type="project" value="UniProtKB-EC"/>
</dbReference>
<evidence type="ECO:0000256" key="4">
    <source>
        <dbReference type="ARBA" id="ARBA00022691"/>
    </source>
</evidence>
<comment type="catalytic activity">
    <reaction evidence="6">
        <text>a 2'-deoxycytidine in DNA + S-adenosyl-L-methionine = a 5-methyl-2'-deoxycytidine in DNA + S-adenosyl-L-homocysteine + H(+)</text>
        <dbReference type="Rhea" id="RHEA:13681"/>
        <dbReference type="Rhea" id="RHEA-COMP:11369"/>
        <dbReference type="Rhea" id="RHEA-COMP:11370"/>
        <dbReference type="ChEBI" id="CHEBI:15378"/>
        <dbReference type="ChEBI" id="CHEBI:57856"/>
        <dbReference type="ChEBI" id="CHEBI:59789"/>
        <dbReference type="ChEBI" id="CHEBI:85452"/>
        <dbReference type="ChEBI" id="CHEBI:85454"/>
        <dbReference type="EC" id="2.1.1.37"/>
    </reaction>
</comment>
<dbReference type="PANTHER" id="PTHR46098:SF1">
    <property type="entry name" value="TRNA (CYTOSINE(38)-C(5))-METHYLTRANSFERASE"/>
    <property type="match status" value="1"/>
</dbReference>
<sequence>MNFYEFFAGGGMARAGLGAEWTCLFANDIDPMKGATYASNWGDDHLAIKDIHDVRAADLADNADLAWASFPCQDLSLAGNGAGLGHENRTKDRTRSGTFWPFWQLMRELNAEQRAPKLIVLENVYGALRSHGGKDFAHIVSALSGQDYRYGALVVDARDFLPQSRVRVFWLAVRRDLEVPAHLYADAPVDGWHPAALQDAYAGLSAEARKKWLWWTPPAPGPRAQQLSDLIEDEPTGVEWHSRAETQRLLGMMSPVNLAKVEAAMLLNRRAVGTVYRRMREESGVKQQRAEVRFDDIAGCLRTPGGGSSRQTILIVEGDNVRSRLLSPREAMRLMGLEDTYVIPHRYNDAYHVAGDGVAVPVVRHIAQHLLEPIIEHNEVVIGDAIAA</sequence>
<evidence type="ECO:0000313" key="10">
    <source>
        <dbReference type="Proteomes" id="UP000183529"/>
    </source>
</evidence>
<dbReference type="GO" id="GO:0009307">
    <property type="term" value="P:DNA restriction-modification system"/>
    <property type="evidence" value="ECO:0007669"/>
    <property type="project" value="UniProtKB-KW"/>
</dbReference>
<evidence type="ECO:0000256" key="5">
    <source>
        <dbReference type="ARBA" id="ARBA00022747"/>
    </source>
</evidence>
<dbReference type="GO" id="GO:0032259">
    <property type="term" value="P:methylation"/>
    <property type="evidence" value="ECO:0007669"/>
    <property type="project" value="UniProtKB-KW"/>
</dbReference>
<comment type="similarity">
    <text evidence="7 8">Belongs to the class I-like SAM-binding methyltransferase superfamily. C5-methyltransferase family.</text>
</comment>
<keyword evidence="5" id="KW-0680">Restriction system</keyword>
<dbReference type="EMBL" id="FNZM01000024">
    <property type="protein sequence ID" value="SEK13476.1"/>
    <property type="molecule type" value="Genomic_DNA"/>
</dbReference>
<dbReference type="Proteomes" id="UP000183529">
    <property type="component" value="Unassembled WGS sequence"/>
</dbReference>
<dbReference type="Gene3D" id="3.90.120.10">
    <property type="entry name" value="DNA Methylase, subunit A, domain 2"/>
    <property type="match status" value="1"/>
</dbReference>
<reference evidence="9 10" key="1">
    <citation type="submission" date="2016-10" db="EMBL/GenBank/DDBJ databases">
        <authorList>
            <person name="Varghese N."/>
            <person name="Submissions S."/>
        </authorList>
    </citation>
    <scope>NUCLEOTIDE SEQUENCE [LARGE SCALE GENOMIC DNA]</scope>
    <source>
        <strain evidence="9 10">LMG 22274</strain>
    </source>
</reference>
<evidence type="ECO:0000256" key="3">
    <source>
        <dbReference type="ARBA" id="ARBA00022679"/>
    </source>
</evidence>
<evidence type="ECO:0000256" key="7">
    <source>
        <dbReference type="PROSITE-ProRule" id="PRU01016"/>
    </source>
</evidence>
<dbReference type="PRINTS" id="PR00105">
    <property type="entry name" value="C5METTRFRASE"/>
</dbReference>
<feature type="active site" evidence="7">
    <location>
        <position position="72"/>
    </location>
</feature>
<evidence type="ECO:0000256" key="8">
    <source>
        <dbReference type="RuleBase" id="RU000416"/>
    </source>
</evidence>
<keyword evidence="3 7" id="KW-0808">Transferase</keyword>
<keyword evidence="2 7" id="KW-0489">Methyltransferase</keyword>
<dbReference type="AlphaFoldDB" id="A0AAQ1JXU7"/>
<evidence type="ECO:0000256" key="1">
    <source>
        <dbReference type="ARBA" id="ARBA00011975"/>
    </source>
</evidence>
<organism evidence="9 10">
    <name type="scientific">Paraburkholderia tropica</name>
    <dbReference type="NCBI Taxonomy" id="92647"/>
    <lineage>
        <taxon>Bacteria</taxon>
        <taxon>Pseudomonadati</taxon>
        <taxon>Pseudomonadota</taxon>
        <taxon>Betaproteobacteria</taxon>
        <taxon>Burkholderiales</taxon>
        <taxon>Burkholderiaceae</taxon>
        <taxon>Paraburkholderia</taxon>
    </lineage>
</organism>
<dbReference type="Pfam" id="PF00145">
    <property type="entry name" value="DNA_methylase"/>
    <property type="match status" value="1"/>
</dbReference>
<dbReference type="RefSeq" id="WP_074987148.1">
    <property type="nucleotide sequence ID" value="NZ_CADFGN010000018.1"/>
</dbReference>
<keyword evidence="4 7" id="KW-0949">S-adenosyl-L-methionine</keyword>
<accession>A0AAQ1JXU7</accession>
<dbReference type="PROSITE" id="PS51679">
    <property type="entry name" value="SAM_MT_C5"/>
    <property type="match status" value="1"/>
</dbReference>
<evidence type="ECO:0000256" key="2">
    <source>
        <dbReference type="ARBA" id="ARBA00022603"/>
    </source>
</evidence>
<dbReference type="Gene3D" id="3.40.50.150">
    <property type="entry name" value="Vaccinia Virus protein VP39"/>
    <property type="match status" value="1"/>
</dbReference>
<gene>
    <name evidence="9" type="ORF">SAMN05216550_12440</name>
</gene>
<dbReference type="EC" id="2.1.1.37" evidence="1"/>
<comment type="caution">
    <text evidence="9">The sequence shown here is derived from an EMBL/GenBank/DDBJ whole genome shotgun (WGS) entry which is preliminary data.</text>
</comment>
<evidence type="ECO:0000313" key="9">
    <source>
        <dbReference type="EMBL" id="SEK13476.1"/>
    </source>
</evidence>